<organism evidence="1">
    <name type="scientific">Picea glauca</name>
    <name type="common">White spruce</name>
    <name type="synonym">Pinus glauca</name>
    <dbReference type="NCBI Taxonomy" id="3330"/>
    <lineage>
        <taxon>Eukaryota</taxon>
        <taxon>Viridiplantae</taxon>
        <taxon>Streptophyta</taxon>
        <taxon>Embryophyta</taxon>
        <taxon>Tracheophyta</taxon>
        <taxon>Spermatophyta</taxon>
        <taxon>Pinopsida</taxon>
        <taxon>Pinidae</taxon>
        <taxon>Conifers I</taxon>
        <taxon>Pinales</taxon>
        <taxon>Pinaceae</taxon>
        <taxon>Picea</taxon>
    </lineage>
</organism>
<dbReference type="EMBL" id="LKAM01000004">
    <property type="protein sequence ID" value="KUM48777.1"/>
    <property type="molecule type" value="Genomic_DNA"/>
</dbReference>
<geneLocation type="mitochondrion" evidence="1"/>
<proteinExistence type="predicted"/>
<keyword evidence="1" id="KW-0496">Mitochondrion</keyword>
<accession>A0A101M0M8</accession>
<evidence type="ECO:0000313" key="1">
    <source>
        <dbReference type="EMBL" id="KUM48777.1"/>
    </source>
</evidence>
<reference evidence="1" key="1">
    <citation type="journal article" date="2015" name="Genome Biol. Evol.">
        <title>Organellar Genomes of White Spruce (Picea glauca): Assembly and Annotation.</title>
        <authorList>
            <person name="Jackman S.D."/>
            <person name="Warren R.L."/>
            <person name="Gibb E.A."/>
            <person name="Vandervalk B.P."/>
            <person name="Mohamadi H."/>
            <person name="Chu J."/>
            <person name="Raymond A."/>
            <person name="Pleasance S."/>
            <person name="Coope R."/>
            <person name="Wildung M.R."/>
            <person name="Ritland C.E."/>
            <person name="Bousquet J."/>
            <person name="Jones S.J."/>
            <person name="Bohlmann J."/>
            <person name="Birol I."/>
        </authorList>
    </citation>
    <scope>NUCLEOTIDE SEQUENCE [LARGE SCALE GENOMIC DNA]</scope>
    <source>
        <tissue evidence="1">Flushing bud</tissue>
    </source>
</reference>
<sequence>MAYLPSSPSVFIPNPSPGFYQAFLKLVHNKGKSLYSSAETGIDEFTKVREEAREPEESFFFLFL</sequence>
<name>A0A101M0M8_PICGL</name>
<gene>
    <name evidence="1" type="ORF">ABT39_MTgene4113</name>
</gene>
<protein>
    <submittedName>
        <fullName evidence="1">Uncharacterized protein</fullName>
    </submittedName>
</protein>
<dbReference type="AlphaFoldDB" id="A0A101M0M8"/>
<comment type="caution">
    <text evidence="1">The sequence shown here is derived from an EMBL/GenBank/DDBJ whole genome shotgun (WGS) entry which is preliminary data.</text>
</comment>